<gene>
    <name evidence="2" type="ORF">B1A_10361</name>
</gene>
<accession>T1C197</accession>
<proteinExistence type="predicted"/>
<dbReference type="EMBL" id="AUZX01007377">
    <property type="protein sequence ID" value="EQD59925.1"/>
    <property type="molecule type" value="Genomic_DNA"/>
</dbReference>
<dbReference type="Pfam" id="PF06666">
    <property type="entry name" value="DUF1173"/>
    <property type="match status" value="1"/>
</dbReference>
<reference evidence="2" key="1">
    <citation type="submission" date="2013-08" db="EMBL/GenBank/DDBJ databases">
        <authorList>
            <person name="Mendez C."/>
            <person name="Richter M."/>
            <person name="Ferrer M."/>
            <person name="Sanchez J."/>
        </authorList>
    </citation>
    <scope>NUCLEOTIDE SEQUENCE</scope>
</reference>
<evidence type="ECO:0000256" key="1">
    <source>
        <dbReference type="SAM" id="MobiDB-lite"/>
    </source>
</evidence>
<feature type="region of interest" description="Disordered" evidence="1">
    <location>
        <begin position="1"/>
        <end position="40"/>
    </location>
</feature>
<sequence length="229" mass="26081">EENGSIALKFDFPLSHRPEKSSAEEPRKAEEKESVKSPSKRLSLRATLHYLWQEAGLNRWHPTIRQRSWTDVYRQMLLAVDNKKANDSSMKEFLYLPEPRTADNASKIIGQRIHLWSAFHSKYPKRLMLMIGEVAKDGIKGYDFGATISMVEIPDTHLLWSSQLHKSVVSRFASDLALSRIGTNRLVVAATFSISNHGVGSMEQITLMPTTEEWIPIETEQERTLITSS</sequence>
<comment type="caution">
    <text evidence="2">The sequence shown here is derived from an EMBL/GenBank/DDBJ whole genome shotgun (WGS) entry which is preliminary data.</text>
</comment>
<dbReference type="AlphaFoldDB" id="T1C197"/>
<protein>
    <submittedName>
        <fullName evidence="2">Protein containing DUF1173</fullName>
    </submittedName>
</protein>
<name>T1C197_9ZZZZ</name>
<dbReference type="InterPro" id="IPR009553">
    <property type="entry name" value="DUF1173"/>
</dbReference>
<feature type="non-terminal residue" evidence="2">
    <location>
        <position position="1"/>
    </location>
</feature>
<evidence type="ECO:0000313" key="2">
    <source>
        <dbReference type="EMBL" id="EQD59925.1"/>
    </source>
</evidence>
<organism evidence="2">
    <name type="scientific">mine drainage metagenome</name>
    <dbReference type="NCBI Taxonomy" id="410659"/>
    <lineage>
        <taxon>unclassified sequences</taxon>
        <taxon>metagenomes</taxon>
        <taxon>ecological metagenomes</taxon>
    </lineage>
</organism>
<feature type="compositionally biased region" description="Basic and acidic residues" evidence="1">
    <location>
        <begin position="14"/>
        <end position="35"/>
    </location>
</feature>
<reference evidence="2" key="2">
    <citation type="journal article" date="2014" name="ISME J.">
        <title>Microbial stratification in low pH oxic and suboxic macroscopic growths along an acid mine drainage.</title>
        <authorList>
            <person name="Mendez-Garcia C."/>
            <person name="Mesa V."/>
            <person name="Sprenger R.R."/>
            <person name="Richter M."/>
            <person name="Diez M.S."/>
            <person name="Solano J."/>
            <person name="Bargiela R."/>
            <person name="Golyshina O.V."/>
            <person name="Manteca A."/>
            <person name="Ramos J.L."/>
            <person name="Gallego J.R."/>
            <person name="Llorente I."/>
            <person name="Martins Dos Santos V.A."/>
            <person name="Jensen O.N."/>
            <person name="Pelaez A.I."/>
            <person name="Sanchez J."/>
            <person name="Ferrer M."/>
        </authorList>
    </citation>
    <scope>NUCLEOTIDE SEQUENCE</scope>
</reference>